<accession>A0AAE8VUD8</accession>
<comment type="caution">
    <text evidence="1">The sequence shown here is derived from an EMBL/GenBank/DDBJ whole genome shotgun (WGS) entry which is preliminary data.</text>
</comment>
<dbReference type="SUPFAM" id="SSF48452">
    <property type="entry name" value="TPR-like"/>
    <property type="match status" value="1"/>
</dbReference>
<dbReference type="EMBL" id="SPAZ01000331">
    <property type="protein sequence ID" value="TQE18082.1"/>
    <property type="molecule type" value="Genomic_DNA"/>
</dbReference>
<proteinExistence type="predicted"/>
<dbReference type="InterPro" id="IPR011990">
    <property type="entry name" value="TPR-like_helical_dom_sf"/>
</dbReference>
<organism evidence="1 2">
    <name type="scientific">Streptomyces ipomoeae</name>
    <dbReference type="NCBI Taxonomy" id="103232"/>
    <lineage>
        <taxon>Bacteria</taxon>
        <taxon>Bacillati</taxon>
        <taxon>Actinomycetota</taxon>
        <taxon>Actinomycetes</taxon>
        <taxon>Kitasatosporales</taxon>
        <taxon>Streptomycetaceae</taxon>
        <taxon>Streptomyces</taxon>
    </lineage>
</organism>
<evidence type="ECO:0000313" key="2">
    <source>
        <dbReference type="Proteomes" id="UP000318720"/>
    </source>
</evidence>
<gene>
    <name evidence="1" type="ORF">Sipo8835_40550</name>
</gene>
<dbReference type="Gene3D" id="1.25.40.10">
    <property type="entry name" value="Tetratricopeptide repeat domain"/>
    <property type="match status" value="1"/>
</dbReference>
<evidence type="ECO:0000313" key="1">
    <source>
        <dbReference type="EMBL" id="TQE18082.1"/>
    </source>
</evidence>
<dbReference type="Proteomes" id="UP000318720">
    <property type="component" value="Unassembled WGS sequence"/>
</dbReference>
<name>A0AAE8VUD8_9ACTN</name>
<protein>
    <submittedName>
        <fullName evidence="1">Tat pathway signal protein</fullName>
    </submittedName>
</protein>
<reference evidence="1 2" key="1">
    <citation type="submission" date="2019-03" db="EMBL/GenBank/DDBJ databases">
        <title>Comparative genomic analyses of the sweetpotato soil rot pathogen, Streptomyces ipomoeae.</title>
        <authorList>
            <person name="Ruschel Soares N."/>
            <person name="Badger J.H."/>
            <person name="Huguet-Tapia J.C."/>
            <person name="Clark C.A."/>
            <person name="Pettis G.S."/>
        </authorList>
    </citation>
    <scope>NUCLEOTIDE SEQUENCE [LARGE SCALE GENOMIC DNA]</scope>
    <source>
        <strain evidence="1 2">88-35</strain>
    </source>
</reference>
<dbReference type="AlphaFoldDB" id="A0AAE8VUD8"/>
<sequence>MQEHKVAVRELTSLVNTEVEKLTGRSGTVNERHIFKLLRGEHRSPNGLLRTALEKVTGLPAAELGFIPRGSKTASPSPAPEDDPLYRRTLLAATTAAGVSVAAPALKGPRRHRLSSNDVEVLKAELVAWTAAESMYGGTPELEKRAGDVTDEVIRLQQESNASARIRSELYTVAAAFSNSAMWAAIDGERFESAEHHLGRTIRLAGLSGDPATEFRVWSHASVLFRRLGRPTDALAAAEKSRTCSITRRDPLFASLSMSRIALNHADLGDGRSAMRYLDLAQKAFERADPNKRRPTWMDYYDQAELDHLAMAASIQLAHWPGAEKHAHRSLAYVRPDLKRNMALVRANLAVAQLGQRDLEQAVATAQLIPEGMMRHARVRGLLDRFTEQVTTLAPRNPEARDWQALYRTAVA</sequence>